<organism evidence="1 2">
    <name type="scientific">Lindgomyces ingoldianus</name>
    <dbReference type="NCBI Taxonomy" id="673940"/>
    <lineage>
        <taxon>Eukaryota</taxon>
        <taxon>Fungi</taxon>
        <taxon>Dikarya</taxon>
        <taxon>Ascomycota</taxon>
        <taxon>Pezizomycotina</taxon>
        <taxon>Dothideomycetes</taxon>
        <taxon>Pleosporomycetidae</taxon>
        <taxon>Pleosporales</taxon>
        <taxon>Lindgomycetaceae</taxon>
        <taxon>Lindgomyces</taxon>
    </lineage>
</organism>
<name>A0ACB6R1R7_9PLEO</name>
<accession>A0ACB6R1R7</accession>
<dbReference type="EMBL" id="MU003500">
    <property type="protein sequence ID" value="KAF2473269.1"/>
    <property type="molecule type" value="Genomic_DNA"/>
</dbReference>
<reference evidence="1" key="1">
    <citation type="journal article" date="2020" name="Stud. Mycol.">
        <title>101 Dothideomycetes genomes: a test case for predicting lifestyles and emergence of pathogens.</title>
        <authorList>
            <person name="Haridas S."/>
            <person name="Albert R."/>
            <person name="Binder M."/>
            <person name="Bloem J."/>
            <person name="Labutti K."/>
            <person name="Salamov A."/>
            <person name="Andreopoulos B."/>
            <person name="Baker S."/>
            <person name="Barry K."/>
            <person name="Bills G."/>
            <person name="Bluhm B."/>
            <person name="Cannon C."/>
            <person name="Castanera R."/>
            <person name="Culley D."/>
            <person name="Daum C."/>
            <person name="Ezra D."/>
            <person name="Gonzalez J."/>
            <person name="Henrissat B."/>
            <person name="Kuo A."/>
            <person name="Liang C."/>
            <person name="Lipzen A."/>
            <person name="Lutzoni F."/>
            <person name="Magnuson J."/>
            <person name="Mondo S."/>
            <person name="Nolan M."/>
            <person name="Ohm R."/>
            <person name="Pangilinan J."/>
            <person name="Park H.-J."/>
            <person name="Ramirez L."/>
            <person name="Alfaro M."/>
            <person name="Sun H."/>
            <person name="Tritt A."/>
            <person name="Yoshinaga Y."/>
            <person name="Zwiers L.-H."/>
            <person name="Turgeon B."/>
            <person name="Goodwin S."/>
            <person name="Spatafora J."/>
            <person name="Crous P."/>
            <person name="Grigoriev I."/>
        </authorList>
    </citation>
    <scope>NUCLEOTIDE SEQUENCE</scope>
    <source>
        <strain evidence="1">ATCC 200398</strain>
    </source>
</reference>
<dbReference type="Proteomes" id="UP000799755">
    <property type="component" value="Unassembled WGS sequence"/>
</dbReference>
<comment type="caution">
    <text evidence="1">The sequence shown here is derived from an EMBL/GenBank/DDBJ whole genome shotgun (WGS) entry which is preliminary data.</text>
</comment>
<evidence type="ECO:0000313" key="1">
    <source>
        <dbReference type="EMBL" id="KAF2473269.1"/>
    </source>
</evidence>
<sequence>MLTLLPAIAFPTSPLPSSNCSPPTSMPCPYLVSLTSRNTASGLDSSVSCHRKTSSSVIW</sequence>
<protein>
    <submittedName>
        <fullName evidence="1">Uncharacterized protein</fullName>
    </submittedName>
</protein>
<evidence type="ECO:0000313" key="2">
    <source>
        <dbReference type="Proteomes" id="UP000799755"/>
    </source>
</evidence>
<gene>
    <name evidence="1" type="ORF">BDR25DRAFT_352700</name>
</gene>
<proteinExistence type="predicted"/>
<keyword evidence="2" id="KW-1185">Reference proteome</keyword>